<evidence type="ECO:0000256" key="1">
    <source>
        <dbReference type="SAM" id="MobiDB-lite"/>
    </source>
</evidence>
<name>A0A816PUY4_9BILA</name>
<dbReference type="EMBL" id="CAJNRF010003653">
    <property type="protein sequence ID" value="CAF2052724.1"/>
    <property type="molecule type" value="Genomic_DNA"/>
</dbReference>
<dbReference type="AlphaFoldDB" id="A0A816PUY4"/>
<accession>A0A816PUY4</accession>
<feature type="compositionally biased region" description="Low complexity" evidence="1">
    <location>
        <begin position="41"/>
        <end position="50"/>
    </location>
</feature>
<dbReference type="Proteomes" id="UP000663856">
    <property type="component" value="Unassembled WGS sequence"/>
</dbReference>
<sequence>MDSIEKLTIFPKLKQKLLFLREREKLFKNNDDNSTAIIDPSPSSTSNSSISYNLESKINSSTNHSMNDPMLEKVSTKREINLSFPDEYINPTLPNTLLEDIDAGAIHKFAPHHTNRQILIYTIAHDLIKNFNLFYPTHKQFDNIGEAIVRKLKLPLTKDNVAKYSKLGSGRPVKKILGEIAQRDRQKLIMLINYDDITLADIKTKANKLRDDPPIDLDIRLQLWKETVHVRRKAIRNQATSEILQEFPGYKDPVLAPSTPYPAMVFDDNVIYIYLDFLLIVSTTSPDDGLALLLAIYLIFELNFSKNNRSIRFLYSIIFGDIRFISNKMRNLIKEKNIEISIEQNRKLLDNTNLFSNSHTTVNNDSQSSQSKVNINASCILPEDLSSLNHNNLNVNTATDSMSTDDKFQASSSYIDFEKNI</sequence>
<organism evidence="2 3">
    <name type="scientific">Rotaria magnacalcarata</name>
    <dbReference type="NCBI Taxonomy" id="392030"/>
    <lineage>
        <taxon>Eukaryota</taxon>
        <taxon>Metazoa</taxon>
        <taxon>Spiralia</taxon>
        <taxon>Gnathifera</taxon>
        <taxon>Rotifera</taxon>
        <taxon>Eurotatoria</taxon>
        <taxon>Bdelloidea</taxon>
        <taxon>Philodinida</taxon>
        <taxon>Philodinidae</taxon>
        <taxon>Rotaria</taxon>
    </lineage>
</organism>
<gene>
    <name evidence="2" type="ORF">WKI299_LOCUS10499</name>
</gene>
<protein>
    <submittedName>
        <fullName evidence="2">Uncharacterized protein</fullName>
    </submittedName>
</protein>
<evidence type="ECO:0000313" key="3">
    <source>
        <dbReference type="Proteomes" id="UP000663856"/>
    </source>
</evidence>
<proteinExistence type="predicted"/>
<reference evidence="2" key="1">
    <citation type="submission" date="2021-02" db="EMBL/GenBank/DDBJ databases">
        <authorList>
            <person name="Nowell W R."/>
        </authorList>
    </citation>
    <scope>NUCLEOTIDE SEQUENCE</scope>
</reference>
<comment type="caution">
    <text evidence="2">The sequence shown here is derived from an EMBL/GenBank/DDBJ whole genome shotgun (WGS) entry which is preliminary data.</text>
</comment>
<feature type="region of interest" description="Disordered" evidence="1">
    <location>
        <begin position="31"/>
        <end position="50"/>
    </location>
</feature>
<evidence type="ECO:0000313" key="2">
    <source>
        <dbReference type="EMBL" id="CAF2052724.1"/>
    </source>
</evidence>